<keyword evidence="6" id="KW-0949">S-adenosyl-L-methionine</keyword>
<dbReference type="InterPro" id="IPR001537">
    <property type="entry name" value="SpoU_MeTrfase"/>
</dbReference>
<keyword evidence="13" id="KW-1185">Reference proteome</keyword>
<keyword evidence="5" id="KW-0808">Transferase</keyword>
<evidence type="ECO:0000313" key="12">
    <source>
        <dbReference type="EMBL" id="KAH9825832.1"/>
    </source>
</evidence>
<name>A0A9W7W0H9_9PEZI</name>
<dbReference type="AlphaFoldDB" id="A0A9W7W0H9"/>
<gene>
    <name evidence="12" type="ORF">Tdes44962_MAKER03906</name>
</gene>
<evidence type="ECO:0000256" key="7">
    <source>
        <dbReference type="ARBA" id="ARBA00022946"/>
    </source>
</evidence>
<comment type="caution">
    <text evidence="12">The sequence shown here is derived from an EMBL/GenBank/DDBJ whole genome shotgun (WGS) entry which is preliminary data.</text>
</comment>
<evidence type="ECO:0000256" key="4">
    <source>
        <dbReference type="ARBA" id="ARBA00022603"/>
    </source>
</evidence>
<evidence type="ECO:0000256" key="1">
    <source>
        <dbReference type="ARBA" id="ARBA00004173"/>
    </source>
</evidence>
<feature type="compositionally biased region" description="Basic and acidic residues" evidence="10">
    <location>
        <begin position="99"/>
        <end position="112"/>
    </location>
</feature>
<keyword evidence="3" id="KW-0698">rRNA processing</keyword>
<dbReference type="EMBL" id="RIBY02002067">
    <property type="protein sequence ID" value="KAH9825832.1"/>
    <property type="molecule type" value="Genomic_DNA"/>
</dbReference>
<feature type="compositionally biased region" description="Basic and acidic residues" evidence="10">
    <location>
        <begin position="383"/>
        <end position="405"/>
    </location>
</feature>
<dbReference type="GO" id="GO:0016435">
    <property type="term" value="F:rRNA (guanine) methyltransferase activity"/>
    <property type="evidence" value="ECO:0007669"/>
    <property type="project" value="TreeGrafter"/>
</dbReference>
<dbReference type="InterPro" id="IPR029064">
    <property type="entry name" value="Ribosomal_eL30-like_sf"/>
</dbReference>
<evidence type="ECO:0000256" key="2">
    <source>
        <dbReference type="ARBA" id="ARBA00007228"/>
    </source>
</evidence>
<dbReference type="InterPro" id="IPR047261">
    <property type="entry name" value="MRM1_MeTrfase_dom"/>
</dbReference>
<dbReference type="SUPFAM" id="SSF55315">
    <property type="entry name" value="L30e-like"/>
    <property type="match status" value="1"/>
</dbReference>
<dbReference type="InterPro" id="IPR029028">
    <property type="entry name" value="Alpha/beta_knot_MTases"/>
</dbReference>
<dbReference type="Proteomes" id="UP001138500">
    <property type="component" value="Unassembled WGS sequence"/>
</dbReference>
<evidence type="ECO:0000259" key="11">
    <source>
        <dbReference type="SMART" id="SM00967"/>
    </source>
</evidence>
<feature type="domain" description="RNA 2-O ribose methyltransferase substrate binding" evidence="11">
    <location>
        <begin position="423"/>
        <end position="501"/>
    </location>
</feature>
<evidence type="ECO:0000256" key="6">
    <source>
        <dbReference type="ARBA" id="ARBA00022691"/>
    </source>
</evidence>
<feature type="compositionally biased region" description="Basic and acidic residues" evidence="10">
    <location>
        <begin position="119"/>
        <end position="143"/>
    </location>
</feature>
<feature type="compositionally biased region" description="Basic and acidic residues" evidence="10">
    <location>
        <begin position="183"/>
        <end position="199"/>
    </location>
</feature>
<evidence type="ECO:0000256" key="10">
    <source>
        <dbReference type="SAM" id="MobiDB-lite"/>
    </source>
</evidence>
<sequence length="737" mass="79903">MVFGCRMGAVVHERRRELGAEATGHRRASGAEGNPQHLQEAAHNPHARKIRKGMLSSHASSYRLRIGLYLDLCSVLCRNVAIQARQKSTVSAIKHGLRASKERPGRGRDRSARGPSSRSPEHERPSRSFERSDRPQRYGDGRGSRSGKTALRESGSSKELQEEKSSFSRRRDPARSQSGQHEYFQRSKTRDEGDGDSNRGIRIRQARPSRQTEDHDPFALRILKYTSRSGEVFSGQATDLDADIESLVTSTLAIQAADSAGTRASLDVVRGVRRKLKAINSAIQEWTPTSADGKRPSPAQQLRRRLVDAGAYIREDEIQDLEAEQSMIMERLDRGRFALLLKGTKANSVVRPDATLQELDSGEGVSGFREDRRGEHGASVGADARDEERSRSRIPDRSRNDEYRTQGDGIPLAVPRTTAASEFLYGANVITAALRAKQRKLYVLYTAHDSLARLKNGPSIHEMARAAALRVQKVERPLLDQMAAHRPHNGVILEASKRPALPVMSLGTPDTKTGAIPVVLDRQTPEDIEVNGRPSNIPAVAKSSRQPFIIFLDGIVDEGNLGNILRTCHFYGVDAVAVATSTCAPLTSAIMAKASAGACEAVRVLVVPKPSKFIFDSAKAGWKVYAAVAPDDMSVMKAGAERIGSERVGAEGPLGRHPCILMLGAEGEGLRANLTNKADYLLSISRGASGKKVVDVGVDSLNVSVAAGVLMDTFLSKLNAAKGRSAGSNAGEGDLGF</sequence>
<keyword evidence="8" id="KW-0496">Mitochondrion</keyword>
<dbReference type="InterPro" id="IPR013123">
    <property type="entry name" value="SpoU_subst-bd"/>
</dbReference>
<dbReference type="InterPro" id="IPR029026">
    <property type="entry name" value="tRNA_m1G_MTases_N"/>
</dbReference>
<dbReference type="Gene3D" id="3.40.1280.10">
    <property type="match status" value="1"/>
</dbReference>
<dbReference type="PANTHER" id="PTHR46103:SF1">
    <property type="entry name" value="RRNA METHYLTRANSFERASE 1, MITOCHONDRIAL"/>
    <property type="match status" value="1"/>
</dbReference>
<evidence type="ECO:0000256" key="5">
    <source>
        <dbReference type="ARBA" id="ARBA00022679"/>
    </source>
</evidence>
<keyword evidence="7" id="KW-0809">Transit peptide</keyword>
<accession>A0A9W7W0H9</accession>
<comment type="subcellular location">
    <subcellularLocation>
        <location evidence="1">Mitochondrion</location>
    </subcellularLocation>
</comment>
<keyword evidence="4 12" id="KW-0489">Methyltransferase</keyword>
<feature type="region of interest" description="Disordered" evidence="10">
    <location>
        <begin position="87"/>
        <end position="215"/>
    </location>
</feature>
<reference evidence="12 13" key="1">
    <citation type="journal article" date="2018" name="IMA Fungus">
        <title>IMA Genome-F 10: Nine draft genome sequences of Claviceps purpurea s.lat., including C. arundinis, C. humidiphila, and C. cf. spartinae, pseudomolecules for the pitch canker pathogen Fusarium circinatum, draft genome of Davidsoniella eucalypti, Grosmannia galeiformis, Quambalaria eucalypti, and Teratosphaeria destructans.</title>
        <authorList>
            <person name="Wingfield B.D."/>
            <person name="Liu M."/>
            <person name="Nguyen H.D."/>
            <person name="Lane F.A."/>
            <person name="Morgan S.W."/>
            <person name="De Vos L."/>
            <person name="Wilken P.M."/>
            <person name="Duong T.A."/>
            <person name="Aylward J."/>
            <person name="Coetzee M.P."/>
            <person name="Dadej K."/>
            <person name="De Beer Z.W."/>
            <person name="Findlay W."/>
            <person name="Havenga M."/>
            <person name="Kolarik M."/>
            <person name="Menzies J.G."/>
            <person name="Naidoo K."/>
            <person name="Pochopski O."/>
            <person name="Shoukouhi P."/>
            <person name="Santana Q.C."/>
            <person name="Seifert K.A."/>
            <person name="Soal N."/>
            <person name="Steenkamp E.T."/>
            <person name="Tatham C.T."/>
            <person name="van der Nest M.A."/>
            <person name="Wingfield M.J."/>
        </authorList>
    </citation>
    <scope>NUCLEOTIDE SEQUENCE [LARGE SCALE GENOMIC DNA]</scope>
    <source>
        <strain evidence="12">CMW44962</strain>
    </source>
</reference>
<dbReference type="CDD" id="cd18105">
    <property type="entry name" value="SpoU-like_MRM1"/>
    <property type="match status" value="1"/>
</dbReference>
<dbReference type="Pfam" id="PF08032">
    <property type="entry name" value="SpoU_sub_bind"/>
    <property type="match status" value="1"/>
</dbReference>
<dbReference type="GO" id="GO:0003723">
    <property type="term" value="F:RNA binding"/>
    <property type="evidence" value="ECO:0007669"/>
    <property type="project" value="InterPro"/>
</dbReference>
<comment type="similarity">
    <text evidence="2">Belongs to the class IV-like SAM-binding methyltransferase superfamily. RNA methyltransferase TrmH family.</text>
</comment>
<dbReference type="InterPro" id="IPR047182">
    <property type="entry name" value="MRM1"/>
</dbReference>
<protein>
    <recommendedName>
        <fullName evidence="9">rRNA methyltransferase 1, mitochondrial</fullName>
    </recommendedName>
</protein>
<feature type="compositionally biased region" description="Basic and acidic residues" evidence="10">
    <location>
        <begin position="155"/>
        <end position="174"/>
    </location>
</feature>
<feature type="region of interest" description="Disordered" evidence="10">
    <location>
        <begin position="353"/>
        <end position="410"/>
    </location>
</feature>
<evidence type="ECO:0000313" key="13">
    <source>
        <dbReference type="Proteomes" id="UP001138500"/>
    </source>
</evidence>
<evidence type="ECO:0000256" key="8">
    <source>
        <dbReference type="ARBA" id="ARBA00023128"/>
    </source>
</evidence>
<dbReference type="OrthoDB" id="270651at2759"/>
<dbReference type="SUPFAM" id="SSF75217">
    <property type="entry name" value="alpha/beta knot"/>
    <property type="match status" value="1"/>
</dbReference>
<reference evidence="12 13" key="2">
    <citation type="journal article" date="2021" name="Curr. Genet.">
        <title>Genetic response to nitrogen starvation in the aggressive Eucalyptus foliar pathogen Teratosphaeria destructans.</title>
        <authorList>
            <person name="Havenga M."/>
            <person name="Wingfield B.D."/>
            <person name="Wingfield M.J."/>
            <person name="Dreyer L.L."/>
            <person name="Roets F."/>
            <person name="Aylward J."/>
        </authorList>
    </citation>
    <scope>NUCLEOTIDE SEQUENCE [LARGE SCALE GENOMIC DNA]</scope>
    <source>
        <strain evidence="12">CMW44962</strain>
    </source>
</reference>
<evidence type="ECO:0000256" key="3">
    <source>
        <dbReference type="ARBA" id="ARBA00022552"/>
    </source>
</evidence>
<dbReference type="Gene3D" id="3.30.1330.30">
    <property type="match status" value="1"/>
</dbReference>
<dbReference type="Pfam" id="PF00588">
    <property type="entry name" value="SpoU_methylase"/>
    <property type="match status" value="1"/>
</dbReference>
<feature type="region of interest" description="Disordered" evidence="10">
    <location>
        <begin position="16"/>
        <end position="47"/>
    </location>
</feature>
<evidence type="ECO:0000256" key="9">
    <source>
        <dbReference type="ARBA" id="ARBA00034881"/>
    </source>
</evidence>
<dbReference type="GO" id="GO:0005739">
    <property type="term" value="C:mitochondrion"/>
    <property type="evidence" value="ECO:0007669"/>
    <property type="project" value="UniProtKB-SubCell"/>
</dbReference>
<proteinExistence type="inferred from homology"/>
<dbReference type="PANTHER" id="PTHR46103">
    <property type="entry name" value="RRNA METHYLTRANSFERASE 1, MITOCHONDRIAL"/>
    <property type="match status" value="1"/>
</dbReference>
<dbReference type="SMART" id="SM00967">
    <property type="entry name" value="SpoU_sub_bind"/>
    <property type="match status" value="1"/>
</dbReference>
<organism evidence="12 13">
    <name type="scientific">Teratosphaeria destructans</name>
    <dbReference type="NCBI Taxonomy" id="418781"/>
    <lineage>
        <taxon>Eukaryota</taxon>
        <taxon>Fungi</taxon>
        <taxon>Dikarya</taxon>
        <taxon>Ascomycota</taxon>
        <taxon>Pezizomycotina</taxon>
        <taxon>Dothideomycetes</taxon>
        <taxon>Dothideomycetidae</taxon>
        <taxon>Mycosphaerellales</taxon>
        <taxon>Teratosphaeriaceae</taxon>
        <taxon>Teratosphaeria</taxon>
    </lineage>
</organism>